<keyword evidence="2" id="KW-1185">Reference proteome</keyword>
<gene>
    <name evidence="1" type="ORF">ElyMa_005506800</name>
</gene>
<comment type="caution">
    <text evidence="1">The sequence shown here is derived from an EMBL/GenBank/DDBJ whole genome shotgun (WGS) entry which is preliminary data.</text>
</comment>
<protein>
    <submittedName>
        <fullName evidence="1">Uncharacterized protein</fullName>
    </submittedName>
</protein>
<dbReference type="AlphaFoldDB" id="A0AAV4EV86"/>
<evidence type="ECO:0000313" key="2">
    <source>
        <dbReference type="Proteomes" id="UP000762676"/>
    </source>
</evidence>
<accession>A0AAV4EV86</accession>
<organism evidence="1 2">
    <name type="scientific">Elysia marginata</name>
    <dbReference type="NCBI Taxonomy" id="1093978"/>
    <lineage>
        <taxon>Eukaryota</taxon>
        <taxon>Metazoa</taxon>
        <taxon>Spiralia</taxon>
        <taxon>Lophotrochozoa</taxon>
        <taxon>Mollusca</taxon>
        <taxon>Gastropoda</taxon>
        <taxon>Heterobranchia</taxon>
        <taxon>Euthyneura</taxon>
        <taxon>Panpulmonata</taxon>
        <taxon>Sacoglossa</taxon>
        <taxon>Placobranchoidea</taxon>
        <taxon>Plakobranchidae</taxon>
        <taxon>Elysia</taxon>
    </lineage>
</organism>
<dbReference type="Proteomes" id="UP000762676">
    <property type="component" value="Unassembled WGS sequence"/>
</dbReference>
<reference evidence="1 2" key="1">
    <citation type="journal article" date="2021" name="Elife">
        <title>Chloroplast acquisition without the gene transfer in kleptoplastic sea slugs, Plakobranchus ocellatus.</title>
        <authorList>
            <person name="Maeda T."/>
            <person name="Takahashi S."/>
            <person name="Yoshida T."/>
            <person name="Shimamura S."/>
            <person name="Takaki Y."/>
            <person name="Nagai Y."/>
            <person name="Toyoda A."/>
            <person name="Suzuki Y."/>
            <person name="Arimoto A."/>
            <person name="Ishii H."/>
            <person name="Satoh N."/>
            <person name="Nishiyama T."/>
            <person name="Hasebe M."/>
            <person name="Maruyama T."/>
            <person name="Minagawa J."/>
            <person name="Obokata J."/>
            <person name="Shigenobu S."/>
        </authorList>
    </citation>
    <scope>NUCLEOTIDE SEQUENCE [LARGE SCALE GENOMIC DNA]</scope>
</reference>
<sequence>MATPNSATDATEKQADLVMERDAEDKKPNGKPAVGAPSLDSSFYQNFMDPMTQELEKNVAKTNALLDKINR</sequence>
<evidence type="ECO:0000313" key="1">
    <source>
        <dbReference type="EMBL" id="GFR64421.1"/>
    </source>
</evidence>
<name>A0AAV4EV86_9GAST</name>
<dbReference type="EMBL" id="BMAT01010983">
    <property type="protein sequence ID" value="GFR64421.1"/>
    <property type="molecule type" value="Genomic_DNA"/>
</dbReference>
<proteinExistence type="predicted"/>